<dbReference type="EC" id="3.1.1.-" evidence="7"/>
<keyword evidence="3 7" id="KW-0378">Hydrolase</keyword>
<organism evidence="8 9">
    <name type="scientific">Pristionchus mayeri</name>
    <dbReference type="NCBI Taxonomy" id="1317129"/>
    <lineage>
        <taxon>Eukaryota</taxon>
        <taxon>Metazoa</taxon>
        <taxon>Ecdysozoa</taxon>
        <taxon>Nematoda</taxon>
        <taxon>Chromadorea</taxon>
        <taxon>Rhabditida</taxon>
        <taxon>Rhabditina</taxon>
        <taxon>Diplogasteromorpha</taxon>
        <taxon>Diplogasteroidea</taxon>
        <taxon>Neodiplogasteridae</taxon>
        <taxon>Pristionchus</taxon>
    </lineage>
</organism>
<keyword evidence="5 7" id="KW-0443">Lipid metabolism</keyword>
<comment type="similarity">
    <text evidence="1 7">Belongs to the phospholipase B-like family.</text>
</comment>
<proteinExistence type="inferred from homology"/>
<dbReference type="PANTHER" id="PTHR12370:SF8">
    <property type="entry name" value="PHOSPHOLIPASE B-LIKE 3-RELATED"/>
    <property type="match status" value="1"/>
</dbReference>
<evidence type="ECO:0000313" key="9">
    <source>
        <dbReference type="Proteomes" id="UP001328107"/>
    </source>
</evidence>
<dbReference type="PANTHER" id="PTHR12370">
    <property type="entry name" value="PHOSPHOLIPASE B-RELATED"/>
    <property type="match status" value="1"/>
</dbReference>
<comment type="caution">
    <text evidence="8">The sequence shown here is derived from an EMBL/GenBank/DDBJ whole genome shotgun (WGS) entry which is preliminary data.</text>
</comment>
<evidence type="ECO:0000256" key="5">
    <source>
        <dbReference type="ARBA" id="ARBA00023098"/>
    </source>
</evidence>
<keyword evidence="4 7" id="KW-0442">Lipid degradation</keyword>
<evidence type="ECO:0000256" key="7">
    <source>
        <dbReference type="RuleBase" id="RU364138"/>
    </source>
</evidence>
<keyword evidence="6" id="KW-0325">Glycoprotein</keyword>
<evidence type="ECO:0000256" key="6">
    <source>
        <dbReference type="ARBA" id="ARBA00023180"/>
    </source>
</evidence>
<evidence type="ECO:0000256" key="3">
    <source>
        <dbReference type="ARBA" id="ARBA00022801"/>
    </source>
</evidence>
<dbReference type="GO" id="GO:0009395">
    <property type="term" value="P:phospholipid catabolic process"/>
    <property type="evidence" value="ECO:0007669"/>
    <property type="project" value="TreeGrafter"/>
</dbReference>
<feature type="chain" id="PRO_5042662184" description="Phospholipase B-like" evidence="7">
    <location>
        <begin position="18"/>
        <end position="593"/>
    </location>
</feature>
<dbReference type="Pfam" id="PF04916">
    <property type="entry name" value="Phospholip_B"/>
    <property type="match status" value="1"/>
</dbReference>
<name>A0AAN4ZP57_9BILA</name>
<dbReference type="AlphaFoldDB" id="A0AAN4ZP57"/>
<comment type="function">
    <text evidence="7">Putative phospholipase.</text>
</comment>
<dbReference type="EMBL" id="BTRK01000003">
    <property type="protein sequence ID" value="GMR40560.1"/>
    <property type="molecule type" value="Genomic_DNA"/>
</dbReference>
<dbReference type="GO" id="GO:0005576">
    <property type="term" value="C:extracellular region"/>
    <property type="evidence" value="ECO:0007669"/>
    <property type="project" value="TreeGrafter"/>
</dbReference>
<keyword evidence="9" id="KW-1185">Reference proteome</keyword>
<gene>
    <name evidence="8" type="ORF">PMAYCL1PPCAC_10755</name>
</gene>
<dbReference type="Proteomes" id="UP001328107">
    <property type="component" value="Unassembled WGS sequence"/>
</dbReference>
<dbReference type="Gene3D" id="3.60.60.30">
    <property type="match status" value="1"/>
</dbReference>
<evidence type="ECO:0000256" key="2">
    <source>
        <dbReference type="ARBA" id="ARBA00022729"/>
    </source>
</evidence>
<reference evidence="9" key="1">
    <citation type="submission" date="2022-10" db="EMBL/GenBank/DDBJ databases">
        <title>Genome assembly of Pristionchus species.</title>
        <authorList>
            <person name="Yoshida K."/>
            <person name="Sommer R.J."/>
        </authorList>
    </citation>
    <scope>NUCLEOTIDE SEQUENCE [LARGE SCALE GENOMIC DNA]</scope>
    <source>
        <strain evidence="9">RS5460</strain>
    </source>
</reference>
<feature type="signal peptide" evidence="7">
    <location>
        <begin position="1"/>
        <end position="17"/>
    </location>
</feature>
<protein>
    <recommendedName>
        <fullName evidence="7">Phospholipase B-like</fullName>
        <ecNumber evidence="7">3.1.1.-</ecNumber>
    </recommendedName>
</protein>
<keyword evidence="2 7" id="KW-0732">Signal</keyword>
<evidence type="ECO:0000313" key="8">
    <source>
        <dbReference type="EMBL" id="GMR40560.1"/>
    </source>
</evidence>
<dbReference type="InterPro" id="IPR007000">
    <property type="entry name" value="PLipase_B-like"/>
</dbReference>
<dbReference type="GO" id="GO:0004620">
    <property type="term" value="F:phospholipase activity"/>
    <property type="evidence" value="ECO:0007669"/>
    <property type="project" value="InterPro"/>
</dbReference>
<evidence type="ECO:0000256" key="1">
    <source>
        <dbReference type="ARBA" id="ARBA00007835"/>
    </source>
</evidence>
<sequence>MALRWLVAAALCAAVAAESKQWIKDNRVPPPGEHVAYEYISICVNGTAENGLIPRKGAKACDEYHDQVAVGRYANKVNTTGWGILEVETFGQFPDDVQAFAAGMAEGELTKLQIYYHYRNTIEDLCKGYKKYCKDLYSYLTKHLDWLRVTVEKNAATDTYWNHVKLVFAQMTGLYESYKRKEGDDQVKPSIGFDLHPIYMIQLSGELFDINKWLNKTLDPQEYPEAGKCSGLVKVSPGNKDMFFSHVAMSGLNTMNRVLKLYKFAYDKSKVPGRIVSFSGYAGALSSADDYTLTSGGLASIETTNAVFNESLYQNFIKPTEQVHCWVRSFISNALAKTAKDWVDIFAKYNSGTYNNQWVVVDYKKFKPGMPKLPEEDLVWILEQVPGYTETRDMTWFINAYSYFPSYNVPYLSSITLMSGFAEKAKSFGWYKWGHTPRAKIFDRDHVKVTDIDSLTKLMRYNDYTHDPFALCKCNPPYTAEAGISARGDLNPSNGTWEVESMGFRNHAGLDYKGTNYEMFSQLRFRAWGGPPYDPLPPFDWANTRVVANHYGQPQVWNFSYVDLVWEAKIEVDGITQLSETADWSDSVEEDDF</sequence>
<accession>A0AAN4ZP57</accession>
<evidence type="ECO:0000256" key="4">
    <source>
        <dbReference type="ARBA" id="ARBA00022963"/>
    </source>
</evidence>